<dbReference type="RefSeq" id="XP_019008953.1">
    <property type="nucleotide sequence ID" value="XM_019158340.1"/>
</dbReference>
<feature type="compositionally biased region" description="Polar residues" evidence="1">
    <location>
        <begin position="1"/>
        <end position="24"/>
    </location>
</feature>
<evidence type="ECO:0000256" key="1">
    <source>
        <dbReference type="SAM" id="MobiDB-lite"/>
    </source>
</evidence>
<evidence type="ECO:0000313" key="2">
    <source>
        <dbReference type="EMBL" id="OCF47734.1"/>
    </source>
</evidence>
<name>A0A1B9HWT5_9TREE</name>
<reference evidence="2" key="3">
    <citation type="submission" date="2016-07" db="EMBL/GenBank/DDBJ databases">
        <title>Evolution of pathogenesis and genome organization in the Tremellales.</title>
        <authorList>
            <person name="Cuomo C."/>
            <person name="Litvintseva A."/>
            <person name="Heitman J."/>
            <person name="Chen Y."/>
            <person name="Sun S."/>
            <person name="Springer D."/>
            <person name="Dromer F."/>
            <person name="Young S."/>
            <person name="Zeng Q."/>
            <person name="Chapman S."/>
            <person name="Gujja S."/>
            <person name="Saif S."/>
            <person name="Birren B."/>
        </authorList>
    </citation>
    <scope>NUCLEOTIDE SEQUENCE</scope>
    <source>
        <strain evidence="2">CBS 10737</strain>
    </source>
</reference>
<gene>
    <name evidence="2" type="ORF">I206_06640</name>
    <name evidence="3" type="ORF">I206_101390</name>
</gene>
<keyword evidence="4" id="KW-1185">Reference proteome</keyword>
<dbReference type="GeneID" id="30175009"/>
<feature type="compositionally biased region" description="Basic and acidic residues" evidence="1">
    <location>
        <begin position="39"/>
        <end position="52"/>
    </location>
</feature>
<dbReference type="KEGG" id="kpin:30175009"/>
<dbReference type="Proteomes" id="UP000094020">
    <property type="component" value="Chromosome 2"/>
</dbReference>
<sequence length="300" mass="33547">MPSSDQSIPMQQSSTESRTTTVDGPSNDLVFGNAGQDTHIPDSVRVPDEYHDNNPPPSDPSSEDKSDYIVYSTLTHGADLILRSDNSFVLNEPKLVVVGNPSRTVRSHDVKGAEEFDGFFKEKINNPEEQNTVLQNIRNQISNHTNDPLNQFLDPAKDIPGLKPHYSQARTSLNSLTYKEGESILNSKVKSLLVDHVKTYRRTMESVVKDWAYDLFKKSDSSSHAAGSTQLRIAHVHTKAEYLERTGLNDGLDVLDQELNMEEYQSSLDQKWGDLKWREVWRARSQDGKTSIGGAGEGKS</sequence>
<reference evidence="2" key="1">
    <citation type="submission" date="2013-07" db="EMBL/GenBank/DDBJ databases">
        <title>The Genome Sequence of Cryptococcus pinus CBS10737.</title>
        <authorList>
            <consortium name="The Broad Institute Genome Sequencing Platform"/>
            <person name="Cuomo C."/>
            <person name="Litvintseva A."/>
            <person name="Chen Y."/>
            <person name="Heitman J."/>
            <person name="Sun S."/>
            <person name="Springer D."/>
            <person name="Dromer F."/>
            <person name="Young S.K."/>
            <person name="Zeng Q."/>
            <person name="Gargeya S."/>
            <person name="Fitzgerald M."/>
            <person name="Abouelleil A."/>
            <person name="Alvarado L."/>
            <person name="Berlin A.M."/>
            <person name="Chapman S.B."/>
            <person name="Dewar J."/>
            <person name="Goldberg J."/>
            <person name="Griggs A."/>
            <person name="Gujja S."/>
            <person name="Hansen M."/>
            <person name="Howarth C."/>
            <person name="Imamovic A."/>
            <person name="Larimer J."/>
            <person name="McCowan C."/>
            <person name="Murphy C."/>
            <person name="Pearson M."/>
            <person name="Priest M."/>
            <person name="Roberts A."/>
            <person name="Saif S."/>
            <person name="Shea T."/>
            <person name="Sykes S."/>
            <person name="Wortman J."/>
            <person name="Nusbaum C."/>
            <person name="Birren B."/>
        </authorList>
    </citation>
    <scope>NUCLEOTIDE SEQUENCE [LARGE SCALE GENOMIC DNA]</scope>
    <source>
        <strain evidence="2">CBS 10737</strain>
    </source>
</reference>
<feature type="region of interest" description="Disordered" evidence="1">
    <location>
        <begin position="1"/>
        <end position="65"/>
    </location>
</feature>
<reference evidence="3" key="4">
    <citation type="submission" date="2024-02" db="EMBL/GenBank/DDBJ databases">
        <title>Comparative genomics of Cryptococcus and Kwoniella reveals pathogenesis evolution and contrasting modes of karyotype evolution via chromosome fusion or intercentromeric recombination.</title>
        <authorList>
            <person name="Coelho M.A."/>
            <person name="David-Palma M."/>
            <person name="Shea T."/>
            <person name="Bowers K."/>
            <person name="McGinley-Smith S."/>
            <person name="Mohammad A.W."/>
            <person name="Gnirke A."/>
            <person name="Yurkov A.M."/>
            <person name="Nowrousian M."/>
            <person name="Sun S."/>
            <person name="Cuomo C.A."/>
            <person name="Heitman J."/>
        </authorList>
    </citation>
    <scope>NUCLEOTIDE SEQUENCE</scope>
    <source>
        <strain evidence="3">CBS 10737</strain>
    </source>
</reference>
<evidence type="ECO:0000313" key="4">
    <source>
        <dbReference type="Proteomes" id="UP000094020"/>
    </source>
</evidence>
<proteinExistence type="predicted"/>
<reference evidence="3" key="2">
    <citation type="submission" date="2013-07" db="EMBL/GenBank/DDBJ databases">
        <authorList>
            <consortium name="The Broad Institute Genome Sequencing Platform"/>
            <person name="Cuomo C."/>
            <person name="Litvintseva A."/>
            <person name="Chen Y."/>
            <person name="Heitman J."/>
            <person name="Sun S."/>
            <person name="Springer D."/>
            <person name="Dromer F."/>
            <person name="Young S.K."/>
            <person name="Zeng Q."/>
            <person name="Gargeya S."/>
            <person name="Fitzgerald M."/>
            <person name="Abouelleil A."/>
            <person name="Alvarado L."/>
            <person name="Berlin A.M."/>
            <person name="Chapman S.B."/>
            <person name="Dewar J."/>
            <person name="Goldberg J."/>
            <person name="Griggs A."/>
            <person name="Gujja S."/>
            <person name="Hansen M."/>
            <person name="Howarth C."/>
            <person name="Imamovic A."/>
            <person name="Larimer J."/>
            <person name="McCowan C."/>
            <person name="Murphy C."/>
            <person name="Pearson M."/>
            <person name="Priest M."/>
            <person name="Roberts A."/>
            <person name="Saif S."/>
            <person name="Shea T."/>
            <person name="Sykes S."/>
            <person name="Wortman J."/>
            <person name="Nusbaum C."/>
            <person name="Birren B."/>
        </authorList>
    </citation>
    <scope>NUCLEOTIDE SEQUENCE</scope>
    <source>
        <strain evidence="3">CBS 10737</strain>
    </source>
</reference>
<dbReference type="AlphaFoldDB" id="A0A1B9HWT5"/>
<organism evidence="2">
    <name type="scientific">Kwoniella pini CBS 10737</name>
    <dbReference type="NCBI Taxonomy" id="1296096"/>
    <lineage>
        <taxon>Eukaryota</taxon>
        <taxon>Fungi</taxon>
        <taxon>Dikarya</taxon>
        <taxon>Basidiomycota</taxon>
        <taxon>Agaricomycotina</taxon>
        <taxon>Tremellomycetes</taxon>
        <taxon>Tremellales</taxon>
        <taxon>Cryptococcaceae</taxon>
        <taxon>Kwoniella</taxon>
    </lineage>
</organism>
<dbReference type="EMBL" id="CP144520">
    <property type="protein sequence ID" value="WWC67482.1"/>
    <property type="molecule type" value="Genomic_DNA"/>
</dbReference>
<dbReference type="EMBL" id="KV700116">
    <property type="protein sequence ID" value="OCF47734.1"/>
    <property type="molecule type" value="Genomic_DNA"/>
</dbReference>
<evidence type="ECO:0000313" key="3">
    <source>
        <dbReference type="EMBL" id="WWC67482.1"/>
    </source>
</evidence>
<accession>A0A1B9HWT5</accession>
<protein>
    <submittedName>
        <fullName evidence="2">Uncharacterized protein</fullName>
    </submittedName>
</protein>